<keyword evidence="4" id="KW-0808">Transferase</keyword>
<evidence type="ECO:0000313" key="11">
    <source>
        <dbReference type="Proteomes" id="UP000694941"/>
    </source>
</evidence>
<name>A0ABM1BD48_LIMPO</name>
<protein>
    <recommendedName>
        <fullName evidence="10">Hexosyltransferase</fullName>
        <ecNumber evidence="10">2.4.1.-</ecNumber>
    </recommendedName>
</protein>
<dbReference type="RefSeq" id="XP_013779570.1">
    <property type="nucleotide sequence ID" value="XM_013924116.2"/>
</dbReference>
<gene>
    <name evidence="12 13" type="primary">LOC106464012</name>
</gene>
<evidence type="ECO:0000256" key="8">
    <source>
        <dbReference type="ARBA" id="ARBA00023034"/>
    </source>
</evidence>
<dbReference type="PANTHER" id="PTHR11214">
    <property type="entry name" value="BETA-1,3-N-ACETYLGLUCOSAMINYLTRANSFERASE"/>
    <property type="match status" value="1"/>
</dbReference>
<keyword evidence="3 10" id="KW-0328">Glycosyltransferase</keyword>
<reference evidence="12 13" key="1">
    <citation type="submission" date="2025-05" db="UniProtKB">
        <authorList>
            <consortium name="RefSeq"/>
        </authorList>
    </citation>
    <scope>IDENTIFICATION</scope>
    <source>
        <tissue evidence="12 13">Muscle</tissue>
    </source>
</reference>
<organism evidence="11 13">
    <name type="scientific">Limulus polyphemus</name>
    <name type="common">Atlantic horseshoe crab</name>
    <dbReference type="NCBI Taxonomy" id="6850"/>
    <lineage>
        <taxon>Eukaryota</taxon>
        <taxon>Metazoa</taxon>
        <taxon>Ecdysozoa</taxon>
        <taxon>Arthropoda</taxon>
        <taxon>Chelicerata</taxon>
        <taxon>Merostomata</taxon>
        <taxon>Xiphosura</taxon>
        <taxon>Limulidae</taxon>
        <taxon>Limulus</taxon>
    </lineage>
</organism>
<evidence type="ECO:0000256" key="10">
    <source>
        <dbReference type="RuleBase" id="RU363063"/>
    </source>
</evidence>
<keyword evidence="8 10" id="KW-0333">Golgi apparatus</keyword>
<dbReference type="Pfam" id="PF01762">
    <property type="entry name" value="Galactosyl_T"/>
    <property type="match status" value="2"/>
</dbReference>
<dbReference type="Gene3D" id="3.90.550.50">
    <property type="match status" value="1"/>
</dbReference>
<dbReference type="InterPro" id="IPR002659">
    <property type="entry name" value="Glyco_trans_31"/>
</dbReference>
<dbReference type="Proteomes" id="UP000694941">
    <property type="component" value="Unplaced"/>
</dbReference>
<evidence type="ECO:0000256" key="5">
    <source>
        <dbReference type="ARBA" id="ARBA00022692"/>
    </source>
</evidence>
<keyword evidence="11" id="KW-1185">Reference proteome</keyword>
<dbReference type="EC" id="2.4.1.-" evidence="10"/>
<accession>A0ABM1BD48</accession>
<evidence type="ECO:0000256" key="9">
    <source>
        <dbReference type="ARBA" id="ARBA00023136"/>
    </source>
</evidence>
<evidence type="ECO:0000256" key="7">
    <source>
        <dbReference type="ARBA" id="ARBA00022989"/>
    </source>
</evidence>
<evidence type="ECO:0000256" key="2">
    <source>
        <dbReference type="ARBA" id="ARBA00008661"/>
    </source>
</evidence>
<keyword evidence="6 10" id="KW-0735">Signal-anchor</keyword>
<dbReference type="RefSeq" id="XP_013779571.1">
    <property type="nucleotide sequence ID" value="XM_013924117.2"/>
</dbReference>
<evidence type="ECO:0000313" key="12">
    <source>
        <dbReference type="RefSeq" id="XP_013779570.1"/>
    </source>
</evidence>
<keyword evidence="9 10" id="KW-0472">Membrane</keyword>
<comment type="similarity">
    <text evidence="2 10">Belongs to the glycosyltransferase 31 family.</text>
</comment>
<feature type="transmembrane region" description="Helical" evidence="10">
    <location>
        <begin position="20"/>
        <end position="41"/>
    </location>
</feature>
<evidence type="ECO:0000256" key="4">
    <source>
        <dbReference type="ARBA" id="ARBA00022679"/>
    </source>
</evidence>
<keyword evidence="5 10" id="KW-0812">Transmembrane</keyword>
<evidence type="ECO:0000256" key="3">
    <source>
        <dbReference type="ARBA" id="ARBA00022676"/>
    </source>
</evidence>
<comment type="subcellular location">
    <subcellularLocation>
        <location evidence="1 10">Golgi apparatus membrane</location>
        <topology evidence="1 10">Single-pass type II membrane protein</topology>
    </subcellularLocation>
</comment>
<dbReference type="GeneID" id="106464012"/>
<dbReference type="PANTHER" id="PTHR11214:SF349">
    <property type="entry name" value="BETA-1,3-GALACTOSYLTRANSFERASE BRN"/>
    <property type="match status" value="1"/>
</dbReference>
<evidence type="ECO:0000313" key="13">
    <source>
        <dbReference type="RefSeq" id="XP_013779571.1"/>
    </source>
</evidence>
<evidence type="ECO:0000256" key="1">
    <source>
        <dbReference type="ARBA" id="ARBA00004323"/>
    </source>
</evidence>
<evidence type="ECO:0000256" key="6">
    <source>
        <dbReference type="ARBA" id="ARBA00022968"/>
    </source>
</evidence>
<sequence length="411" mass="48643">MHCPRMCGLDIWFSKLKVKYILGILILIGICDIFGVFIHLFEIDYHTKFTYPLDINMEEVLWEIKEGKVPSIKPINVHSYRFKIKNEAKCKAMDKNNNTNVVLLYVIKSAINNQKRRKAIRNSWGWEQRFSDVTIRRIFLLGTSETNPILQDDIDKEHEKYQDLVQADFVDTYYNNTIKTMMGFKWVVNYCPKAQFIMFADDDMYISTKNLLKFVRNPLNIQLGYRRLLYLSHDDDRKLQKSNHKSFKIETTLSNTVLNTMQVRNSEEIPLQRRKLLQDIHETFGDSLYAGYVFDTSPMRHKPSKWYVTLKEYPFSRYPPYITAGAYVLSFPALYDMYYTSLYTKHFRFDDVFLGIVAKKCGISPFHNENFYFWKKPYDKLGYADVIASHGYDNPTELQKVWEEQRSLGNA</sequence>
<proteinExistence type="inferred from homology"/>
<keyword evidence="7 10" id="KW-1133">Transmembrane helix</keyword>